<dbReference type="PATRIC" id="fig|1265861.3.peg.345"/>
<dbReference type="AlphaFoldDB" id="W7D9F0"/>
<evidence type="ECO:0000313" key="2">
    <source>
        <dbReference type="EMBL" id="EUJ41873.1"/>
    </source>
</evidence>
<gene>
    <name evidence="2" type="ORF">BCAMP_01785</name>
</gene>
<dbReference type="RefSeq" id="WP_035313147.1">
    <property type="nucleotide sequence ID" value="NZ_AODH01000006.1"/>
</dbReference>
<feature type="coiled-coil region" evidence="1">
    <location>
        <begin position="1"/>
        <end position="28"/>
    </location>
</feature>
<keyword evidence="3" id="KW-1185">Reference proteome</keyword>
<sequence length="85" mass="10370">MPKIKTNAERMKEKIEKENLKLMQEYSEELKSVTEYTFWGKTHYKYSIYAYYNSFTKKRVYLKKAKFKTSLEAAMHLRNELKKSQ</sequence>
<dbReference type="EMBL" id="AODH01000006">
    <property type="protein sequence ID" value="EUJ41873.1"/>
    <property type="molecule type" value="Genomic_DNA"/>
</dbReference>
<evidence type="ECO:0000313" key="3">
    <source>
        <dbReference type="Proteomes" id="UP000019243"/>
    </source>
</evidence>
<keyword evidence="1" id="KW-0175">Coiled coil</keyword>
<evidence type="ECO:0000256" key="1">
    <source>
        <dbReference type="SAM" id="Coils"/>
    </source>
</evidence>
<protein>
    <submittedName>
        <fullName evidence="2">Uncharacterized protein</fullName>
    </submittedName>
</protein>
<reference evidence="2 3" key="1">
    <citation type="submission" date="2012-12" db="EMBL/GenBank/DDBJ databases">
        <title>Novel taxa of Listeriaceae from agricultural environments in the United States.</title>
        <authorList>
            <person name="den Bakker H.C."/>
            <person name="Allred A."/>
            <person name="Warchocki S."/>
            <person name="Wright E.M."/>
            <person name="Burrell A."/>
            <person name="Nightingale K.K."/>
            <person name="Kephart D."/>
            <person name="Wiedmann M."/>
        </authorList>
    </citation>
    <scope>NUCLEOTIDE SEQUENCE [LARGE SCALE GENOMIC DNA]</scope>
    <source>
        <strain evidence="2 3">FSL F6-1037</strain>
    </source>
</reference>
<organism evidence="2 3">
    <name type="scientific">Brochothrix campestris FSL F6-1037</name>
    <dbReference type="NCBI Taxonomy" id="1265861"/>
    <lineage>
        <taxon>Bacteria</taxon>
        <taxon>Bacillati</taxon>
        <taxon>Bacillota</taxon>
        <taxon>Bacilli</taxon>
        <taxon>Bacillales</taxon>
        <taxon>Listeriaceae</taxon>
        <taxon>Brochothrix</taxon>
    </lineage>
</organism>
<accession>W7D9F0</accession>
<dbReference type="Proteomes" id="UP000019243">
    <property type="component" value="Unassembled WGS sequence"/>
</dbReference>
<dbReference type="STRING" id="1265861.BCAMP_01785"/>
<proteinExistence type="predicted"/>
<comment type="caution">
    <text evidence="2">The sequence shown here is derived from an EMBL/GenBank/DDBJ whole genome shotgun (WGS) entry which is preliminary data.</text>
</comment>
<name>W7D9F0_9LIST</name>